<evidence type="ECO:0000256" key="7">
    <source>
        <dbReference type="ARBA" id="ARBA00047820"/>
    </source>
</evidence>
<dbReference type="NCBIfam" id="NF003877">
    <property type="entry name" value="PRK05427.1"/>
    <property type="match status" value="1"/>
</dbReference>
<reference evidence="10" key="1">
    <citation type="submission" date="2020-06" db="EMBL/GenBank/DDBJ databases">
        <title>Characterization of fructooligosaccharide metabolism and fructooligosaccharide-degrading enzymes in human commensal butyrate producers.</title>
        <authorList>
            <person name="Tanno H."/>
            <person name="Fujii T."/>
            <person name="Hirano K."/>
            <person name="Maeno S."/>
            <person name="Tonozuka T."/>
            <person name="Sakamoto M."/>
            <person name="Ohkuma M."/>
            <person name="Tochio T."/>
            <person name="Endo A."/>
        </authorList>
    </citation>
    <scope>NUCLEOTIDE SEQUENCE</scope>
    <source>
        <strain evidence="10">JCM 31265</strain>
    </source>
</reference>
<dbReference type="NCBIfam" id="NF011442">
    <property type="entry name" value="PRK14869.1-4"/>
    <property type="match status" value="1"/>
</dbReference>
<organism evidence="10 11">
    <name type="scientific">Coprococcus eutactus</name>
    <dbReference type="NCBI Taxonomy" id="33043"/>
    <lineage>
        <taxon>Bacteria</taxon>
        <taxon>Bacillati</taxon>
        <taxon>Bacillota</taxon>
        <taxon>Clostridia</taxon>
        <taxon>Lachnospirales</taxon>
        <taxon>Lachnospiraceae</taxon>
        <taxon>Coprococcus</taxon>
    </lineage>
</organism>
<evidence type="ECO:0000256" key="5">
    <source>
        <dbReference type="ARBA" id="ARBA00023211"/>
    </source>
</evidence>
<keyword evidence="5" id="KW-0464">Manganese</keyword>
<keyword evidence="4" id="KW-0378">Hydrolase</keyword>
<comment type="caution">
    <text evidence="10">The sequence shown here is derived from an EMBL/GenBank/DDBJ whole genome shotgun (WGS) entry which is preliminary data.</text>
</comment>
<dbReference type="EC" id="3.6.1.1" evidence="2"/>
<dbReference type="Pfam" id="PF02833">
    <property type="entry name" value="DHHA2"/>
    <property type="match status" value="1"/>
</dbReference>
<sequence length="548" mass="60988">MHNVPTDEVFVIGHKNPDTDSICSAIAYAHLKNQHENKYIPKRAGNINKETQFVLDYFGVQAPALVSNVNVQVKDIAYRIVDGVSGDITMKRAFEIMQDNDATTLPVVNNGKIKGIITVGDIAEAYMLEKDDNSLFIAATRFSHIIDTINGELVYGDADEYVKDGRVIVGAAQVDILERHVKENDIVIVSDRVEAQLAAINCGASMLIVCLVNSISDVVLEFAKNKGCAVVVTPTDTYAVARLIGQSMPIGFFMIRDRIMTFYEDDDIDTLKTTMAKTRVRYFPVTDGYGNYKGLVSRRNYINARKKQLILVDHNERTQSVDGVENAEILEIIDHHRIANIETMNPVYFRNQPLGCTATIIYQMYKEQNVKIDKPIAGLLCAAILSDTLAFKSPTCTFIDEAAAKELARLAEIDIYEFAMEMFDAGSNLKDKTMDEILHQDFKKFDIGDMVVAVGQINSVNEKEIDRIRNGMREFLGGYMEPGCDVVLFAMTNILQEGSGIICVGENAQELCSKAFDVQLEDSYAYLPGVVSRKKQIVPALVKATHQI</sequence>
<evidence type="ECO:0000313" key="10">
    <source>
        <dbReference type="EMBL" id="GFO93242.1"/>
    </source>
</evidence>
<dbReference type="Pfam" id="PF00571">
    <property type="entry name" value="CBS"/>
    <property type="match status" value="2"/>
</dbReference>
<evidence type="ECO:0000256" key="2">
    <source>
        <dbReference type="ARBA" id="ARBA00012146"/>
    </source>
</evidence>
<dbReference type="InterPro" id="IPR000644">
    <property type="entry name" value="CBS_dom"/>
</dbReference>
<dbReference type="SUPFAM" id="SSF75138">
    <property type="entry name" value="HprK N-terminal domain-like"/>
    <property type="match status" value="1"/>
</dbReference>
<dbReference type="InterPro" id="IPR046342">
    <property type="entry name" value="CBS_dom_sf"/>
</dbReference>
<dbReference type="InterPro" id="IPR010766">
    <property type="entry name" value="DRTGG"/>
</dbReference>
<dbReference type="SUPFAM" id="SSF54631">
    <property type="entry name" value="CBS-domain pair"/>
    <property type="match status" value="1"/>
</dbReference>
<keyword evidence="8" id="KW-0129">CBS domain</keyword>
<evidence type="ECO:0000256" key="8">
    <source>
        <dbReference type="PROSITE-ProRule" id="PRU00703"/>
    </source>
</evidence>
<dbReference type="PANTHER" id="PTHR12112">
    <property type="entry name" value="BNIP - RELATED"/>
    <property type="match status" value="1"/>
</dbReference>
<dbReference type="InterPro" id="IPR038763">
    <property type="entry name" value="DHH_sf"/>
</dbReference>
<dbReference type="Gene3D" id="3.10.310.20">
    <property type="entry name" value="DHHA2 domain"/>
    <property type="match status" value="1"/>
</dbReference>
<dbReference type="Proteomes" id="UP000660047">
    <property type="component" value="Unassembled WGS sequence"/>
</dbReference>
<dbReference type="Pfam" id="PF01368">
    <property type="entry name" value="DHH"/>
    <property type="match status" value="1"/>
</dbReference>
<dbReference type="FunFam" id="3.90.1640.10:FF:000001">
    <property type="entry name" value="Probable manganese-dependent inorganic pyrophosphatase"/>
    <property type="match status" value="1"/>
</dbReference>
<dbReference type="GO" id="GO:0046872">
    <property type="term" value="F:metal ion binding"/>
    <property type="evidence" value="ECO:0007669"/>
    <property type="project" value="UniProtKB-KW"/>
</dbReference>
<dbReference type="Pfam" id="PF07085">
    <property type="entry name" value="DRTGG"/>
    <property type="match status" value="1"/>
</dbReference>
<protein>
    <recommendedName>
        <fullName evidence="2">inorganic diphosphatase</fullName>
        <ecNumber evidence="2">3.6.1.1</ecNumber>
    </recommendedName>
    <alternativeName>
        <fullName evidence="6">Pyrophosphate phospho-hydrolase</fullName>
    </alternativeName>
</protein>
<dbReference type="InterPro" id="IPR028979">
    <property type="entry name" value="Ser_kin/Pase_Hpr-like_N_sf"/>
</dbReference>
<comment type="cofactor">
    <cofactor evidence="1">
        <name>Mn(2+)</name>
        <dbReference type="ChEBI" id="CHEBI:29035"/>
    </cofactor>
</comment>
<dbReference type="Gene3D" id="3.40.1390.20">
    <property type="entry name" value="HprK N-terminal domain-like"/>
    <property type="match status" value="1"/>
</dbReference>
<dbReference type="GO" id="GO:0004427">
    <property type="term" value="F:inorganic diphosphate phosphatase activity"/>
    <property type="evidence" value="ECO:0007669"/>
    <property type="project" value="UniProtKB-EC"/>
</dbReference>
<gene>
    <name evidence="10" type="ORF">COEU31_02880</name>
</gene>
<dbReference type="SMART" id="SM00116">
    <property type="entry name" value="CBS"/>
    <property type="match status" value="2"/>
</dbReference>
<dbReference type="Gene3D" id="3.90.1280.20">
    <property type="match status" value="1"/>
</dbReference>
<dbReference type="RefSeq" id="WP_055222714.1">
    <property type="nucleotide sequence ID" value="NZ_BLYL01000001.1"/>
</dbReference>
<dbReference type="InterPro" id="IPR001667">
    <property type="entry name" value="DDH_dom"/>
</dbReference>
<accession>A0AAI9NX79</accession>
<dbReference type="GO" id="GO:0005737">
    <property type="term" value="C:cytoplasm"/>
    <property type="evidence" value="ECO:0007669"/>
    <property type="project" value="InterPro"/>
</dbReference>
<evidence type="ECO:0000259" key="9">
    <source>
        <dbReference type="PROSITE" id="PS51371"/>
    </source>
</evidence>
<feature type="domain" description="CBS" evidence="9">
    <location>
        <begin position="77"/>
        <end position="133"/>
    </location>
</feature>
<feature type="domain" description="CBS" evidence="9">
    <location>
        <begin position="254"/>
        <end position="311"/>
    </location>
</feature>
<dbReference type="InterPro" id="IPR038222">
    <property type="entry name" value="DHHA2_dom_sf"/>
</dbReference>
<dbReference type="Gene3D" id="3.90.1640.10">
    <property type="entry name" value="inorganic pyrophosphatase (n-terminal core)"/>
    <property type="match status" value="2"/>
</dbReference>
<dbReference type="AlphaFoldDB" id="A0AAI9NX79"/>
<evidence type="ECO:0000256" key="1">
    <source>
        <dbReference type="ARBA" id="ARBA00001936"/>
    </source>
</evidence>
<keyword evidence="3" id="KW-0479">Metal-binding</keyword>
<comment type="catalytic activity">
    <reaction evidence="7">
        <text>diphosphate + H2O = 2 phosphate + H(+)</text>
        <dbReference type="Rhea" id="RHEA:24576"/>
        <dbReference type="ChEBI" id="CHEBI:15377"/>
        <dbReference type="ChEBI" id="CHEBI:15378"/>
        <dbReference type="ChEBI" id="CHEBI:33019"/>
        <dbReference type="ChEBI" id="CHEBI:43474"/>
        <dbReference type="EC" id="3.6.1.1"/>
    </reaction>
</comment>
<dbReference type="SUPFAM" id="SSF64182">
    <property type="entry name" value="DHH phosphoesterases"/>
    <property type="match status" value="1"/>
</dbReference>
<evidence type="ECO:0000313" key="11">
    <source>
        <dbReference type="Proteomes" id="UP000660047"/>
    </source>
</evidence>
<proteinExistence type="predicted"/>
<dbReference type="InterPro" id="IPR004097">
    <property type="entry name" value="DHHA2"/>
</dbReference>
<evidence type="ECO:0000256" key="3">
    <source>
        <dbReference type="ARBA" id="ARBA00022723"/>
    </source>
</evidence>
<evidence type="ECO:0000256" key="6">
    <source>
        <dbReference type="ARBA" id="ARBA00032535"/>
    </source>
</evidence>
<dbReference type="PANTHER" id="PTHR12112:SF22">
    <property type="entry name" value="MANGANESE-DEPENDENT INORGANIC PYROPHOSPHATASE-RELATED"/>
    <property type="match status" value="1"/>
</dbReference>
<dbReference type="NCBIfam" id="NF011443">
    <property type="entry name" value="PRK14869.1-5"/>
    <property type="match status" value="1"/>
</dbReference>
<name>A0AAI9NX79_9FIRM</name>
<dbReference type="PROSITE" id="PS51371">
    <property type="entry name" value="CBS"/>
    <property type="match status" value="2"/>
</dbReference>
<dbReference type="SMART" id="SM01131">
    <property type="entry name" value="DHHA2"/>
    <property type="match status" value="1"/>
</dbReference>
<dbReference type="CDD" id="cd02205">
    <property type="entry name" value="CBS_pair_SF"/>
    <property type="match status" value="1"/>
</dbReference>
<dbReference type="EMBL" id="BLYL01000001">
    <property type="protein sequence ID" value="GFO93242.1"/>
    <property type="molecule type" value="Genomic_DNA"/>
</dbReference>
<evidence type="ECO:0000256" key="4">
    <source>
        <dbReference type="ARBA" id="ARBA00022801"/>
    </source>
</evidence>